<name>A0A0E3T8P7_9CAUD</name>
<evidence type="ECO:0000313" key="7">
    <source>
        <dbReference type="EMBL" id="AKC04742.1"/>
    </source>
</evidence>
<comment type="similarity">
    <text evidence="1">Belongs to the peptidase S1B family.</text>
</comment>
<dbReference type="PROSITE" id="PS00672">
    <property type="entry name" value="V8_HIS"/>
    <property type="match status" value="1"/>
</dbReference>
<dbReference type="InterPro" id="IPR050966">
    <property type="entry name" value="Glutamyl_endopeptidase"/>
</dbReference>
<dbReference type="PRINTS" id="PR00839">
    <property type="entry name" value="V8PROTEASE"/>
</dbReference>
<keyword evidence="2" id="KW-0645">Protease</keyword>
<dbReference type="InterPro" id="IPR043504">
    <property type="entry name" value="Peptidase_S1_PA_chymotrypsin"/>
</dbReference>
<sequence>MNNSKIISKVLLSLSLFTVGASAFVIQDELMQKNHAKAEVSAEEIKKHEEKWNKYYGVNAFNLPKELFSKVDEKDRQKYPYNTIGNVFVKGQTSATGVLIGKNTVLTNRHIAKFANGDPSKVSFRPSINTDDNGNTETPYGEYEVKEILQEPFGAGVDLALIRLKPDQNGVSLGDKISPAKIGTSNDLKDGDKLELIGYPFDHKVNQMHRSEIELTTLSRGLRYYGFTVPGNSGSGIFNSNGELVGIHSSKVSHLDREHQINYGVGIGNYVKRIINEKNE</sequence>
<dbReference type="SUPFAM" id="SSF50494">
    <property type="entry name" value="Trypsin-like serine proteases"/>
    <property type="match status" value="1"/>
</dbReference>
<protein>
    <submittedName>
        <fullName evidence="7">Exfoliative toxin A</fullName>
    </submittedName>
</protein>
<dbReference type="InterPro" id="IPR028301">
    <property type="entry name" value="V8_his_AS"/>
</dbReference>
<keyword evidence="5" id="KW-0720">Serine protease</keyword>
<reference evidence="8" key="2">
    <citation type="submission" date="2015-03" db="EMBL/GenBank/DDBJ databases">
        <title>Complete genome analysis of two new bacteriophages isolated from impetigo strains of Staphylococcus aureus.</title>
        <authorList>
            <person name="Botka T."/>
            <person name="Ruzickova V."/>
            <person name="Konecna H."/>
            <person name="Pantucek R."/>
            <person name="Rychlik I."/>
            <person name="Zdrahal Z."/>
            <person name="Petras P."/>
            <person name="Doskar J."/>
        </authorList>
    </citation>
    <scope>NUCLEOTIDE SEQUENCE [LARGE SCALE GENOMIC DNA]</scope>
</reference>
<dbReference type="GO" id="GO:0004252">
    <property type="term" value="F:serine-type endopeptidase activity"/>
    <property type="evidence" value="ECO:0007669"/>
    <property type="project" value="InterPro"/>
</dbReference>
<evidence type="ECO:0000256" key="5">
    <source>
        <dbReference type="ARBA" id="ARBA00022825"/>
    </source>
</evidence>
<dbReference type="InterPro" id="IPR000126">
    <property type="entry name" value="V8_ser_AS"/>
</dbReference>
<evidence type="ECO:0000256" key="3">
    <source>
        <dbReference type="ARBA" id="ARBA00022729"/>
    </source>
</evidence>
<dbReference type="SMR" id="A0A0E3T8P7"/>
<dbReference type="PANTHER" id="PTHR15462:SF8">
    <property type="entry name" value="SERINE PROTEASE"/>
    <property type="match status" value="1"/>
</dbReference>
<dbReference type="InterPro" id="IPR008256">
    <property type="entry name" value="Peptidase_S1B"/>
</dbReference>
<accession>A0A0E3T8P7</accession>
<dbReference type="RefSeq" id="YP_009209190.1">
    <property type="nucleotide sequence ID" value="NC_028915.1"/>
</dbReference>
<evidence type="ECO:0000256" key="2">
    <source>
        <dbReference type="ARBA" id="ARBA00022670"/>
    </source>
</evidence>
<proteinExistence type="inferred from homology"/>
<dbReference type="PANTHER" id="PTHR15462">
    <property type="entry name" value="SERINE PROTEASE"/>
    <property type="match status" value="1"/>
</dbReference>
<evidence type="ECO:0000256" key="6">
    <source>
        <dbReference type="ARBA" id="ARBA00023026"/>
    </source>
</evidence>
<keyword evidence="3" id="KW-0732">Signal</keyword>
<keyword evidence="4" id="KW-0378">Hydrolase</keyword>
<dbReference type="PROSITE" id="PS00673">
    <property type="entry name" value="V8_SER"/>
    <property type="match status" value="1"/>
</dbReference>
<reference evidence="7 8" key="1">
    <citation type="journal article" date="2015" name="Virus Genes">
        <title>Complete genome analysis of two new bacteriophages isolated from impetigo strains of Staphylococcus aureus.</title>
        <authorList>
            <person name="Botka T."/>
            <person name="Ruzickova V."/>
            <person name="Konecna H."/>
            <person name="Pantucek R."/>
            <person name="Rychlik I."/>
            <person name="Zdrahal Z."/>
            <person name="Petras P."/>
            <person name="Doskar J."/>
        </authorList>
    </citation>
    <scope>NUCLEOTIDE SEQUENCE [LARGE SCALE GENOMIC DNA]</scope>
</reference>
<dbReference type="GeneID" id="26635654"/>
<evidence type="ECO:0000313" key="8">
    <source>
        <dbReference type="Proteomes" id="UP000033300"/>
    </source>
</evidence>
<dbReference type="PRINTS" id="PR01774">
    <property type="entry name" value="EXFOLTOXIN"/>
</dbReference>
<dbReference type="OrthoDB" id="6087at10239"/>
<dbReference type="EMBL" id="KP893290">
    <property type="protein sequence ID" value="AKC04742.1"/>
    <property type="molecule type" value="Genomic_DNA"/>
</dbReference>
<dbReference type="Pfam" id="PF13365">
    <property type="entry name" value="Trypsin_2"/>
    <property type="match status" value="1"/>
</dbReference>
<dbReference type="InterPro" id="IPR008353">
    <property type="entry name" value="Peptidase_S1B_tx"/>
</dbReference>
<organism evidence="7 8">
    <name type="scientific">Staphylococcus phage B236</name>
    <dbReference type="NCBI Taxonomy" id="1636205"/>
    <lineage>
        <taxon>Viruses</taxon>
        <taxon>Duplodnaviria</taxon>
        <taxon>Heunggongvirae</taxon>
        <taxon>Uroviricota</taxon>
        <taxon>Caudoviricetes</taxon>
        <taxon>Azeredovirinae</taxon>
        <taxon>Phietavirus</taxon>
        <taxon>Phietavirus B236</taxon>
    </lineage>
</organism>
<keyword evidence="8" id="KW-1185">Reference proteome</keyword>
<dbReference type="GO" id="GO:0006508">
    <property type="term" value="P:proteolysis"/>
    <property type="evidence" value="ECO:0007669"/>
    <property type="project" value="UniProtKB-KW"/>
</dbReference>
<keyword evidence="6" id="KW-0843">Virulence</keyword>
<dbReference type="KEGG" id="vg:26635654"/>
<dbReference type="InterPro" id="IPR009003">
    <property type="entry name" value="Peptidase_S1_PA"/>
</dbReference>
<evidence type="ECO:0000256" key="1">
    <source>
        <dbReference type="ARBA" id="ARBA00008764"/>
    </source>
</evidence>
<dbReference type="Gene3D" id="2.40.10.10">
    <property type="entry name" value="Trypsin-like serine proteases"/>
    <property type="match status" value="2"/>
</dbReference>
<dbReference type="Proteomes" id="UP000033300">
    <property type="component" value="Segment"/>
</dbReference>
<evidence type="ECO:0000256" key="4">
    <source>
        <dbReference type="ARBA" id="ARBA00022801"/>
    </source>
</evidence>